<proteinExistence type="predicted"/>
<accession>A0ACB7TAG8</accession>
<protein>
    <submittedName>
        <fullName evidence="1">Uncharacterized protein</fullName>
    </submittedName>
</protein>
<sequence>MSSEALFSEDFEHILSTWKRSAQIREMLERRDRAFAARERQPVYGAAPLPASPREAALRRPPPYRHVAWPLTPKGTSSTECSEEGSDTSEVPVTTSLCYAALILFTALLALSAGLVLFRLVPNTNENSRSHSLAQGLRANSGNSYRHHLCDVVFYTHCPRTAHEFYFSGATNSCVRATASYGTEVCNRSPNKFASRASCLKSCVHASRPSGRCLDRPVFSQCRSADLKRQLWFFEGETCQPWDFPSGKCPMADGDLFGSREDCVHKCLKNETYLSLCRTPPSGTCTTHHLKYPYFAIAPPGAPKMVCLKTSSLGLRRQLCLTGTNRFPTIGLRAVESSRCDISARMHCLTERSKIGQTVTGKYANAMRVSNSIAAATAHARSKPAANCSKGRRRERSCRSQHARKKRARRCRLGFHRALLSHPTSTVTLSDESYVAPSGQ</sequence>
<organism evidence="1 2">
    <name type="scientific">Hyalomma asiaticum</name>
    <name type="common">Tick</name>
    <dbReference type="NCBI Taxonomy" id="266040"/>
    <lineage>
        <taxon>Eukaryota</taxon>
        <taxon>Metazoa</taxon>
        <taxon>Ecdysozoa</taxon>
        <taxon>Arthropoda</taxon>
        <taxon>Chelicerata</taxon>
        <taxon>Arachnida</taxon>
        <taxon>Acari</taxon>
        <taxon>Parasitiformes</taxon>
        <taxon>Ixodida</taxon>
        <taxon>Ixodoidea</taxon>
        <taxon>Ixodidae</taxon>
        <taxon>Hyalomminae</taxon>
        <taxon>Hyalomma</taxon>
    </lineage>
</organism>
<evidence type="ECO:0000313" key="2">
    <source>
        <dbReference type="Proteomes" id="UP000821845"/>
    </source>
</evidence>
<evidence type="ECO:0000313" key="1">
    <source>
        <dbReference type="EMBL" id="KAH6942397.1"/>
    </source>
</evidence>
<name>A0ACB7TAG8_HYAAI</name>
<dbReference type="EMBL" id="CM023490">
    <property type="protein sequence ID" value="KAH6942397.1"/>
    <property type="molecule type" value="Genomic_DNA"/>
</dbReference>
<gene>
    <name evidence="1" type="ORF">HPB50_004354</name>
</gene>
<comment type="caution">
    <text evidence="1">The sequence shown here is derived from an EMBL/GenBank/DDBJ whole genome shotgun (WGS) entry which is preliminary data.</text>
</comment>
<reference evidence="1" key="1">
    <citation type="submission" date="2020-05" db="EMBL/GenBank/DDBJ databases">
        <title>Large-scale comparative analyses of tick genomes elucidate their genetic diversity and vector capacities.</title>
        <authorList>
            <person name="Jia N."/>
            <person name="Wang J."/>
            <person name="Shi W."/>
            <person name="Du L."/>
            <person name="Sun Y."/>
            <person name="Zhan W."/>
            <person name="Jiang J."/>
            <person name="Wang Q."/>
            <person name="Zhang B."/>
            <person name="Ji P."/>
            <person name="Sakyi L.B."/>
            <person name="Cui X."/>
            <person name="Yuan T."/>
            <person name="Jiang B."/>
            <person name="Yang W."/>
            <person name="Lam T.T.-Y."/>
            <person name="Chang Q."/>
            <person name="Ding S."/>
            <person name="Wang X."/>
            <person name="Zhu J."/>
            <person name="Ruan X."/>
            <person name="Zhao L."/>
            <person name="Wei J."/>
            <person name="Que T."/>
            <person name="Du C."/>
            <person name="Cheng J."/>
            <person name="Dai P."/>
            <person name="Han X."/>
            <person name="Huang E."/>
            <person name="Gao Y."/>
            <person name="Liu J."/>
            <person name="Shao H."/>
            <person name="Ye R."/>
            <person name="Li L."/>
            <person name="Wei W."/>
            <person name="Wang X."/>
            <person name="Wang C."/>
            <person name="Yang T."/>
            <person name="Huo Q."/>
            <person name="Li W."/>
            <person name="Guo W."/>
            <person name="Chen H."/>
            <person name="Zhou L."/>
            <person name="Ni X."/>
            <person name="Tian J."/>
            <person name="Zhou Y."/>
            <person name="Sheng Y."/>
            <person name="Liu T."/>
            <person name="Pan Y."/>
            <person name="Xia L."/>
            <person name="Li J."/>
            <person name="Zhao F."/>
            <person name="Cao W."/>
        </authorList>
    </citation>
    <scope>NUCLEOTIDE SEQUENCE</scope>
    <source>
        <strain evidence="1">Hyas-2018</strain>
    </source>
</reference>
<keyword evidence="2" id="KW-1185">Reference proteome</keyword>
<dbReference type="Proteomes" id="UP000821845">
    <property type="component" value="Chromosome 10"/>
</dbReference>